<evidence type="ECO:0000256" key="1">
    <source>
        <dbReference type="SAM" id="MobiDB-lite"/>
    </source>
</evidence>
<dbReference type="AlphaFoldDB" id="A0A917LYL1"/>
<feature type="region of interest" description="Disordered" evidence="1">
    <location>
        <begin position="1"/>
        <end position="58"/>
    </location>
</feature>
<feature type="compositionally biased region" description="Basic and acidic residues" evidence="1">
    <location>
        <begin position="1"/>
        <end position="10"/>
    </location>
</feature>
<organism evidence="2 3">
    <name type="scientific">Kocuria dechangensis</name>
    <dbReference type="NCBI Taxonomy" id="1176249"/>
    <lineage>
        <taxon>Bacteria</taxon>
        <taxon>Bacillati</taxon>
        <taxon>Actinomycetota</taxon>
        <taxon>Actinomycetes</taxon>
        <taxon>Micrococcales</taxon>
        <taxon>Micrococcaceae</taxon>
        <taxon>Kocuria</taxon>
    </lineage>
</organism>
<reference evidence="2" key="2">
    <citation type="submission" date="2020-09" db="EMBL/GenBank/DDBJ databases">
        <authorList>
            <person name="Sun Q."/>
            <person name="Zhou Y."/>
        </authorList>
    </citation>
    <scope>NUCLEOTIDE SEQUENCE</scope>
    <source>
        <strain evidence="2">CGMCC 1.12187</strain>
    </source>
</reference>
<feature type="compositionally biased region" description="Acidic residues" evidence="1">
    <location>
        <begin position="37"/>
        <end position="58"/>
    </location>
</feature>
<gene>
    <name evidence="2" type="ORF">GCM10011374_31880</name>
</gene>
<dbReference type="RefSeq" id="WP_188538996.1">
    <property type="nucleotide sequence ID" value="NZ_BMEQ01000021.1"/>
</dbReference>
<protein>
    <submittedName>
        <fullName evidence="2">Uncharacterized protein</fullName>
    </submittedName>
</protein>
<evidence type="ECO:0000313" key="2">
    <source>
        <dbReference type="EMBL" id="GGG65615.1"/>
    </source>
</evidence>
<reference evidence="2" key="1">
    <citation type="journal article" date="2014" name="Int. J. Syst. Evol. Microbiol.">
        <title>Complete genome sequence of Corynebacterium casei LMG S-19264T (=DSM 44701T), isolated from a smear-ripened cheese.</title>
        <authorList>
            <consortium name="US DOE Joint Genome Institute (JGI-PGF)"/>
            <person name="Walter F."/>
            <person name="Albersmeier A."/>
            <person name="Kalinowski J."/>
            <person name="Ruckert C."/>
        </authorList>
    </citation>
    <scope>NUCLEOTIDE SEQUENCE</scope>
    <source>
        <strain evidence="2">CGMCC 1.12187</strain>
    </source>
</reference>
<evidence type="ECO:0000313" key="3">
    <source>
        <dbReference type="Proteomes" id="UP000638848"/>
    </source>
</evidence>
<name>A0A917LYL1_9MICC</name>
<accession>A0A917LYL1</accession>
<dbReference type="EMBL" id="BMEQ01000021">
    <property type="protein sequence ID" value="GGG65615.1"/>
    <property type="molecule type" value="Genomic_DNA"/>
</dbReference>
<dbReference type="Proteomes" id="UP000638848">
    <property type="component" value="Unassembled WGS sequence"/>
</dbReference>
<keyword evidence="3" id="KW-1185">Reference proteome</keyword>
<sequence length="58" mass="5907">MSDAPEEKTGGKGPEGTIPDNPQGVGLTADENPSGFEPEEDPEAATDPDEGEAELGHS</sequence>
<comment type="caution">
    <text evidence="2">The sequence shown here is derived from an EMBL/GenBank/DDBJ whole genome shotgun (WGS) entry which is preliminary data.</text>
</comment>
<proteinExistence type="predicted"/>